<proteinExistence type="predicted"/>
<feature type="domain" description="SnoaL-like" evidence="1">
    <location>
        <begin position="17"/>
        <end position="135"/>
    </location>
</feature>
<evidence type="ECO:0000259" key="1">
    <source>
        <dbReference type="Pfam" id="PF13474"/>
    </source>
</evidence>
<dbReference type="Pfam" id="PF13474">
    <property type="entry name" value="SnoaL_3"/>
    <property type="match status" value="1"/>
</dbReference>
<dbReference type="InterPro" id="IPR037401">
    <property type="entry name" value="SnoaL-like"/>
</dbReference>
<dbReference type="SUPFAM" id="SSF54427">
    <property type="entry name" value="NTF2-like"/>
    <property type="match status" value="1"/>
</dbReference>
<evidence type="ECO:0000313" key="2">
    <source>
        <dbReference type="EMBL" id="MBC9983823.1"/>
    </source>
</evidence>
<accession>A0ABR7UIV7</accession>
<comment type="caution">
    <text evidence="2">The sequence shown here is derived from an EMBL/GenBank/DDBJ whole genome shotgun (WGS) entry which is preliminary data.</text>
</comment>
<dbReference type="InterPro" id="IPR032710">
    <property type="entry name" value="NTF2-like_dom_sf"/>
</dbReference>
<sequence>MAPLPTANADIAHFFRQWLETFAAYVREVDYASARPLFHPDVLAFGTHNDVIPGLDQWVKTQWNNVWPKTTDFRFALEQTSILASPDGTMATVIAPWTSTGYHPDGSPFPRPGRATMVFSRADDGWLCVHSHMSLNRGVPQVSHANRPVKAW</sequence>
<protein>
    <submittedName>
        <fullName evidence="2">Nuclear transport factor 2 family protein</fullName>
    </submittedName>
</protein>
<dbReference type="Proteomes" id="UP000639516">
    <property type="component" value="Unassembled WGS sequence"/>
</dbReference>
<name>A0ABR7UIV7_9BRAD</name>
<gene>
    <name evidence="2" type="ORF">HA482_37170</name>
</gene>
<organism evidence="2 3">
    <name type="scientific">Bradyrhizobium campsiandrae</name>
    <dbReference type="NCBI Taxonomy" id="1729892"/>
    <lineage>
        <taxon>Bacteria</taxon>
        <taxon>Pseudomonadati</taxon>
        <taxon>Pseudomonadota</taxon>
        <taxon>Alphaproteobacteria</taxon>
        <taxon>Hyphomicrobiales</taxon>
        <taxon>Nitrobacteraceae</taxon>
        <taxon>Bradyrhizobium</taxon>
    </lineage>
</organism>
<reference evidence="2 3" key="1">
    <citation type="journal article" date="2020" name="Arch. Microbiol.">
        <title>Bradyrhizobium campsiandrae sp. nov., a nitrogen-fixing bacterial strain isolated from a native leguminous tree from the Amazon adapted to flooded conditions.</title>
        <authorList>
            <person name="Cabral Michel D."/>
            <person name="Martins da Costa E."/>
            <person name="Azarias Guimaraes A."/>
            <person name="Soares de Carvalho T."/>
            <person name="Santos de Castro Caputo P."/>
            <person name="Willems A."/>
            <person name="de Souza Moreira F.M."/>
        </authorList>
    </citation>
    <scope>NUCLEOTIDE SEQUENCE [LARGE SCALE GENOMIC DNA]</scope>
    <source>
        <strain evidence="3">INPA 384B</strain>
    </source>
</reference>
<dbReference type="EMBL" id="JAATTO010000082">
    <property type="protein sequence ID" value="MBC9983823.1"/>
    <property type="molecule type" value="Genomic_DNA"/>
</dbReference>
<dbReference type="RefSeq" id="WP_188098575.1">
    <property type="nucleotide sequence ID" value="NZ_JAANIH010000009.1"/>
</dbReference>
<evidence type="ECO:0000313" key="3">
    <source>
        <dbReference type="Proteomes" id="UP000639516"/>
    </source>
</evidence>
<dbReference type="Gene3D" id="3.10.450.50">
    <property type="match status" value="1"/>
</dbReference>
<keyword evidence="3" id="KW-1185">Reference proteome</keyword>